<proteinExistence type="predicted"/>
<sequence>MPERKSWAERLAHSAPRVIKEIPENMTKRLGPGSMVVPSAADVDAVIKMVGKRKLVTAREIGQSLARTHKTTVCCSVTTGICAWIAAHAAHEAEELGKSRITPYWRVLKPGGEINGKYPGGLAGVRRRLEEEGHVIVRDGKRHVVKDYEKKLAAI</sequence>
<name>A0ACC5R2K3_9HYPH</name>
<gene>
    <name evidence="1" type="ORF">JHL16_10760</name>
</gene>
<keyword evidence="2" id="KW-1185">Reference proteome</keyword>
<organism evidence="1 2">
    <name type="scientific">Taklimakanibacter albus</name>
    <dbReference type="NCBI Taxonomy" id="2800327"/>
    <lineage>
        <taxon>Bacteria</taxon>
        <taxon>Pseudomonadati</taxon>
        <taxon>Pseudomonadota</taxon>
        <taxon>Alphaproteobacteria</taxon>
        <taxon>Hyphomicrobiales</taxon>
        <taxon>Aestuariivirgaceae</taxon>
        <taxon>Taklimakanibacter</taxon>
    </lineage>
</organism>
<accession>A0ACC5R2K3</accession>
<evidence type="ECO:0000313" key="2">
    <source>
        <dbReference type="Proteomes" id="UP000616151"/>
    </source>
</evidence>
<protein>
    <submittedName>
        <fullName evidence="1">Uncharacterized protein</fullName>
    </submittedName>
</protein>
<dbReference type="Proteomes" id="UP000616151">
    <property type="component" value="Unassembled WGS sequence"/>
</dbReference>
<reference evidence="1" key="1">
    <citation type="submission" date="2021-01" db="EMBL/GenBank/DDBJ databases">
        <authorList>
            <person name="Sun Q."/>
        </authorList>
    </citation>
    <scope>NUCLEOTIDE SEQUENCE</scope>
    <source>
        <strain evidence="1">YIM B02566</strain>
    </source>
</reference>
<evidence type="ECO:0000313" key="1">
    <source>
        <dbReference type="EMBL" id="MBK1866835.1"/>
    </source>
</evidence>
<comment type="caution">
    <text evidence="1">The sequence shown here is derived from an EMBL/GenBank/DDBJ whole genome shotgun (WGS) entry which is preliminary data.</text>
</comment>
<dbReference type="EMBL" id="JAENHL010000006">
    <property type="protein sequence ID" value="MBK1866835.1"/>
    <property type="molecule type" value="Genomic_DNA"/>
</dbReference>